<evidence type="ECO:0000313" key="5">
    <source>
        <dbReference type="Proteomes" id="UP000652231"/>
    </source>
</evidence>
<keyword evidence="2" id="KW-0812">Transmembrane</keyword>
<gene>
    <name evidence="4" type="ORF">GCM10011312_21550</name>
</gene>
<evidence type="ECO:0000313" key="4">
    <source>
        <dbReference type="EMBL" id="GGD97625.1"/>
    </source>
</evidence>
<protein>
    <recommendedName>
        <fullName evidence="6">tRNA (Guanine-N1)-methyltransferase</fullName>
    </recommendedName>
</protein>
<feature type="coiled-coil region" evidence="1">
    <location>
        <begin position="151"/>
        <end position="178"/>
    </location>
</feature>
<reference evidence="4" key="1">
    <citation type="journal article" date="2014" name="Int. J. Syst. Evol. Microbiol.">
        <title>Complete genome sequence of Corynebacterium casei LMG S-19264T (=DSM 44701T), isolated from a smear-ripened cheese.</title>
        <authorList>
            <consortium name="US DOE Joint Genome Institute (JGI-PGF)"/>
            <person name="Walter F."/>
            <person name="Albersmeier A."/>
            <person name="Kalinowski J."/>
            <person name="Ruckert C."/>
        </authorList>
    </citation>
    <scope>NUCLEOTIDE SEQUENCE</scope>
    <source>
        <strain evidence="4">CGMCC 1.12924</strain>
    </source>
</reference>
<name>A0A8J2VB76_9FLAO</name>
<keyword evidence="5" id="KW-1185">Reference proteome</keyword>
<feature type="transmembrane region" description="Helical" evidence="2">
    <location>
        <begin position="124"/>
        <end position="142"/>
    </location>
</feature>
<dbReference type="Proteomes" id="UP000652231">
    <property type="component" value="Unassembled WGS sequence"/>
</dbReference>
<proteinExistence type="predicted"/>
<evidence type="ECO:0008006" key="6">
    <source>
        <dbReference type="Google" id="ProtNLM"/>
    </source>
</evidence>
<evidence type="ECO:0000256" key="3">
    <source>
        <dbReference type="SAM" id="SignalP"/>
    </source>
</evidence>
<comment type="caution">
    <text evidence="4">The sequence shown here is derived from an EMBL/GenBank/DDBJ whole genome shotgun (WGS) entry which is preliminary data.</text>
</comment>
<keyword evidence="1" id="KW-0175">Coiled coil</keyword>
<accession>A0A8J2VB76</accession>
<dbReference type="RefSeq" id="WP_188442396.1">
    <property type="nucleotide sequence ID" value="NZ_BMGK01000009.1"/>
</dbReference>
<feature type="chain" id="PRO_5035291388" description="tRNA (Guanine-N1)-methyltransferase" evidence="3">
    <location>
        <begin position="26"/>
        <end position="191"/>
    </location>
</feature>
<evidence type="ECO:0000256" key="2">
    <source>
        <dbReference type="SAM" id="Phobius"/>
    </source>
</evidence>
<keyword evidence="3" id="KW-0732">Signal</keyword>
<organism evidence="4 5">
    <name type="scientific">Planktosalinus lacus</name>
    <dbReference type="NCBI Taxonomy" id="1526573"/>
    <lineage>
        <taxon>Bacteria</taxon>
        <taxon>Pseudomonadati</taxon>
        <taxon>Bacteroidota</taxon>
        <taxon>Flavobacteriia</taxon>
        <taxon>Flavobacteriales</taxon>
        <taxon>Flavobacteriaceae</taxon>
        <taxon>Planktosalinus</taxon>
    </lineage>
</organism>
<dbReference type="AlphaFoldDB" id="A0A8J2VB76"/>
<keyword evidence="2" id="KW-0472">Membrane</keyword>
<reference evidence="4" key="2">
    <citation type="submission" date="2020-09" db="EMBL/GenBank/DDBJ databases">
        <authorList>
            <person name="Sun Q."/>
            <person name="Zhou Y."/>
        </authorList>
    </citation>
    <scope>NUCLEOTIDE SEQUENCE</scope>
    <source>
        <strain evidence="4">CGMCC 1.12924</strain>
    </source>
</reference>
<evidence type="ECO:0000256" key="1">
    <source>
        <dbReference type="SAM" id="Coils"/>
    </source>
</evidence>
<keyword evidence="2" id="KW-1133">Transmembrane helix</keyword>
<dbReference type="EMBL" id="BMGK01000009">
    <property type="protein sequence ID" value="GGD97625.1"/>
    <property type="molecule type" value="Genomic_DNA"/>
</dbReference>
<sequence length="191" mass="22218">MFQKNKNTLSILIFLFIASFGFSQTENTLENQFDEVYNSSNNYQEFKVVKRIDLNSLKQSTLDSISVYKDALAQMQSELESQQIQLGLIQASLTETNEKLAGAEQRENDISFLGIQTSKATYNGIVWSIILLLAVILFFFIYKFKNSNVVTRETKTKLDELEKEFDLHRQRALEREQQLNRKLIDEINKNK</sequence>
<feature type="signal peptide" evidence="3">
    <location>
        <begin position="1"/>
        <end position="25"/>
    </location>
</feature>